<reference evidence="2" key="1">
    <citation type="submission" date="2022-02" db="EMBL/GenBank/DDBJ databases">
        <title>Coral-associated bacteria.</title>
        <authorList>
            <person name="Tang K."/>
            <person name="Wang X."/>
        </authorList>
    </citation>
    <scope>NUCLEOTIDE SEQUENCE</scope>
    <source>
        <strain evidence="2">SCSIO 43006</strain>
    </source>
</reference>
<accession>A0ABY4V664</accession>
<proteinExistence type="predicted"/>
<evidence type="ECO:0000313" key="2">
    <source>
        <dbReference type="EMBL" id="USD19762.1"/>
    </source>
</evidence>
<dbReference type="PANTHER" id="PTHR37829:SF3">
    <property type="entry name" value="PROTEIN JAYE-RELATED"/>
    <property type="match status" value="1"/>
</dbReference>
<dbReference type="RefSeq" id="WP_252081856.1">
    <property type="nucleotide sequence ID" value="NZ_CP092418.1"/>
</dbReference>
<dbReference type="InterPro" id="IPR052399">
    <property type="entry name" value="Phage_Baseplate_Assmbl_Protein"/>
</dbReference>
<sequence length="392" mass="43411">MTDKDREQFEQLAIDAGIPTSESSLNVHLKKITDESNLIINNDSDVSPFWRFVQAAISKPVLWLVNFMIDHVLAQAFVKTATGPFLVWHAWAVGLEKKSAVYAKGNLQFSRTDTSVALTIEAGTVIHSTLINGKTYSVETTEEVLLSPGEKVVLVPVKALETGEGYNLGAGYYVRLAVPLAGVTVTNLEDWLTIPGADIESDDELRLRTRNQYTAINQWHTDASYTAIIAGFSGLNTENIFFEHNAPRGPGTANAYVMLDIGNPSEEFIASIQYEITDKGNHGHGDDLMVKAMPETDYSIECSLWFVANTSEAEKKGLIKSVGNFIRAAFRENIDYSPTLVYPWSLFGFSQLSREIQEQFPQISNIYFNHAQITSTMDLPRLGNLTVAEAES</sequence>
<dbReference type="InterPro" id="IPR006949">
    <property type="entry name" value="Barrel_Baseplate_J-like"/>
</dbReference>
<keyword evidence="3" id="KW-1185">Reference proteome</keyword>
<dbReference type="EMBL" id="CP092418">
    <property type="protein sequence ID" value="USD19762.1"/>
    <property type="molecule type" value="Genomic_DNA"/>
</dbReference>
<dbReference type="Proteomes" id="UP001055658">
    <property type="component" value="Chromosome"/>
</dbReference>
<protein>
    <submittedName>
        <fullName evidence="2">Baseplate J/gp47 family protein</fullName>
    </submittedName>
</protein>
<organism evidence="2 3">
    <name type="scientific">Microbulbifer variabilis</name>
    <dbReference type="NCBI Taxonomy" id="266805"/>
    <lineage>
        <taxon>Bacteria</taxon>
        <taxon>Pseudomonadati</taxon>
        <taxon>Pseudomonadota</taxon>
        <taxon>Gammaproteobacteria</taxon>
        <taxon>Cellvibrionales</taxon>
        <taxon>Microbulbiferaceae</taxon>
        <taxon>Microbulbifer</taxon>
    </lineage>
</organism>
<evidence type="ECO:0000313" key="3">
    <source>
        <dbReference type="Proteomes" id="UP001055658"/>
    </source>
</evidence>
<evidence type="ECO:0000259" key="1">
    <source>
        <dbReference type="Pfam" id="PF04865"/>
    </source>
</evidence>
<gene>
    <name evidence="2" type="ORF">MJO52_11780</name>
</gene>
<name>A0ABY4V664_9GAMM</name>
<feature type="domain" description="Baseplate protein J-like barrel" evidence="1">
    <location>
        <begin position="107"/>
        <end position="192"/>
    </location>
</feature>
<dbReference type="PANTHER" id="PTHR37829">
    <property type="entry name" value="PHAGE-LIKE ELEMENT PBSX PROTEIN XKDT"/>
    <property type="match status" value="1"/>
</dbReference>
<dbReference type="Pfam" id="PF04865">
    <property type="entry name" value="Baseplate_J"/>
    <property type="match status" value="1"/>
</dbReference>